<dbReference type="GO" id="GO:0016705">
    <property type="term" value="F:oxidoreductase activity, acting on paired donors, with incorporation or reduction of molecular oxygen"/>
    <property type="evidence" value="ECO:0007669"/>
    <property type="project" value="InterPro"/>
</dbReference>
<feature type="region of interest" description="Disordered" evidence="2">
    <location>
        <begin position="165"/>
        <end position="200"/>
    </location>
</feature>
<evidence type="ECO:0000313" key="4">
    <source>
        <dbReference type="Proteomes" id="UP001147733"/>
    </source>
</evidence>
<dbReference type="InterPro" id="IPR050121">
    <property type="entry name" value="Cytochrome_P450_monoxygenase"/>
</dbReference>
<dbReference type="GO" id="GO:0020037">
    <property type="term" value="F:heme binding"/>
    <property type="evidence" value="ECO:0007669"/>
    <property type="project" value="InterPro"/>
</dbReference>
<comment type="caution">
    <text evidence="3">The sequence shown here is derived from an EMBL/GenBank/DDBJ whole genome shotgun (WGS) entry which is preliminary data.</text>
</comment>
<dbReference type="GO" id="GO:0004497">
    <property type="term" value="F:monooxygenase activity"/>
    <property type="evidence" value="ECO:0007669"/>
    <property type="project" value="InterPro"/>
</dbReference>
<reference evidence="3" key="2">
    <citation type="journal article" date="2023" name="IMA Fungus">
        <title>Comparative genomic study of the Penicillium genus elucidates a diverse pangenome and 15 lateral gene transfer events.</title>
        <authorList>
            <person name="Petersen C."/>
            <person name="Sorensen T."/>
            <person name="Nielsen M.R."/>
            <person name="Sondergaard T.E."/>
            <person name="Sorensen J.L."/>
            <person name="Fitzpatrick D.A."/>
            <person name="Frisvad J.C."/>
            <person name="Nielsen K.L."/>
        </authorList>
    </citation>
    <scope>NUCLEOTIDE SEQUENCE</scope>
    <source>
        <strain evidence="3">IBT 23319</strain>
    </source>
</reference>
<evidence type="ECO:0000256" key="1">
    <source>
        <dbReference type="ARBA" id="ARBA00010617"/>
    </source>
</evidence>
<name>A0A9W9TSQ6_PENCI</name>
<dbReference type="Proteomes" id="UP001147733">
    <property type="component" value="Unassembled WGS sequence"/>
</dbReference>
<evidence type="ECO:0000256" key="2">
    <source>
        <dbReference type="SAM" id="MobiDB-lite"/>
    </source>
</evidence>
<reference evidence="3" key="1">
    <citation type="submission" date="2022-11" db="EMBL/GenBank/DDBJ databases">
        <authorList>
            <person name="Petersen C."/>
        </authorList>
    </citation>
    <scope>NUCLEOTIDE SEQUENCE</scope>
    <source>
        <strain evidence="3">IBT 23319</strain>
    </source>
</reference>
<protein>
    <recommendedName>
        <fullName evidence="5">Cytochrome P450</fullName>
    </recommendedName>
</protein>
<evidence type="ECO:0008006" key="5">
    <source>
        <dbReference type="Google" id="ProtNLM"/>
    </source>
</evidence>
<dbReference type="Gene3D" id="1.10.630.10">
    <property type="entry name" value="Cytochrome P450"/>
    <property type="match status" value="1"/>
</dbReference>
<dbReference type="InterPro" id="IPR036396">
    <property type="entry name" value="Cyt_P450_sf"/>
</dbReference>
<comment type="similarity">
    <text evidence="1">Belongs to the cytochrome P450 family.</text>
</comment>
<dbReference type="EMBL" id="JAPQKT010000003">
    <property type="protein sequence ID" value="KAJ5235704.1"/>
    <property type="molecule type" value="Genomic_DNA"/>
</dbReference>
<organism evidence="3 4">
    <name type="scientific">Penicillium citrinum</name>
    <dbReference type="NCBI Taxonomy" id="5077"/>
    <lineage>
        <taxon>Eukaryota</taxon>
        <taxon>Fungi</taxon>
        <taxon>Dikarya</taxon>
        <taxon>Ascomycota</taxon>
        <taxon>Pezizomycotina</taxon>
        <taxon>Eurotiomycetes</taxon>
        <taxon>Eurotiomycetidae</taxon>
        <taxon>Eurotiales</taxon>
        <taxon>Aspergillaceae</taxon>
        <taxon>Penicillium</taxon>
    </lineage>
</organism>
<dbReference type="GeneID" id="81382959"/>
<evidence type="ECO:0000313" key="3">
    <source>
        <dbReference type="EMBL" id="KAJ5235704.1"/>
    </source>
</evidence>
<dbReference type="SUPFAM" id="SSF48264">
    <property type="entry name" value="Cytochrome P450"/>
    <property type="match status" value="1"/>
</dbReference>
<dbReference type="PANTHER" id="PTHR24305">
    <property type="entry name" value="CYTOCHROME P450"/>
    <property type="match status" value="1"/>
</dbReference>
<dbReference type="AlphaFoldDB" id="A0A9W9TSQ6"/>
<keyword evidence="4" id="KW-1185">Reference proteome</keyword>
<dbReference type="RefSeq" id="XP_056503204.1">
    <property type="nucleotide sequence ID" value="XM_056643792.1"/>
</dbReference>
<dbReference type="GO" id="GO:0005506">
    <property type="term" value="F:iron ion binding"/>
    <property type="evidence" value="ECO:0007669"/>
    <property type="project" value="InterPro"/>
</dbReference>
<accession>A0A9W9TSQ6</accession>
<proteinExistence type="inferred from homology"/>
<dbReference type="PANTHER" id="PTHR24305:SF166">
    <property type="entry name" value="CYTOCHROME P450 12A4, MITOCHONDRIAL-RELATED"/>
    <property type="match status" value="1"/>
</dbReference>
<dbReference type="OrthoDB" id="3945418at2759"/>
<sequence>MIAFFLLGSLVAYILVTIIYRVHIHPLSKFPGPRLAAVTGLYEVFLTTWGTGSFEEEINRMHEEYGPVVRITPDEVHVQEQFHDPRHADNWIKGSKRLQPSRYQSGFNSPRFQIRKRSMSRVRSILQVEVHQIIRGLVQKHQVHRVFSWRVRSFAMIPSPLRIPVDSPGESDLEDGHQPASGLSSISKHEPRSQIPLEYRSSDPGLWKAAKVNDRRWYSADRRPKPNQS</sequence>
<gene>
    <name evidence="3" type="ORF">N7469_004872</name>
</gene>